<dbReference type="RefSeq" id="WP_179977228.1">
    <property type="nucleotide sequence ID" value="NZ_JAJJPB010000006.1"/>
</dbReference>
<dbReference type="NCBIfam" id="TIGR00521">
    <property type="entry name" value="coaBC_dfp"/>
    <property type="match status" value="1"/>
</dbReference>
<dbReference type="Pfam" id="PF02441">
    <property type="entry name" value="Flavoprotein"/>
    <property type="match status" value="1"/>
</dbReference>
<evidence type="ECO:0000256" key="3">
    <source>
        <dbReference type="HAMAP-Rule" id="MF_02225"/>
    </source>
</evidence>
<feature type="domain" description="DNA/pantothenate metabolism flavoprotein C-terminal" evidence="6">
    <location>
        <begin position="188"/>
        <end position="396"/>
    </location>
</feature>
<comment type="similarity">
    <text evidence="3 4">In the N-terminal section; belongs to the HFCD (homo-oligomeric flavin containing Cys decarboxylase) superfamily.</text>
</comment>
<feature type="domain" description="Flavoprotein" evidence="5">
    <location>
        <begin position="8"/>
        <end position="156"/>
    </location>
</feature>
<dbReference type="InterPro" id="IPR035929">
    <property type="entry name" value="CoaB-like_sf"/>
</dbReference>
<keyword evidence="1 3" id="KW-0210">Decarboxylase</keyword>
<feature type="binding site" evidence="3">
    <location>
        <position position="339"/>
    </location>
    <ligand>
        <name>CTP</name>
        <dbReference type="ChEBI" id="CHEBI:37563"/>
    </ligand>
</feature>
<feature type="active site" description="Proton donor" evidence="3">
    <location>
        <position position="160"/>
    </location>
</feature>
<feature type="binding site" evidence="3">
    <location>
        <position position="291"/>
    </location>
    <ligand>
        <name>CTP</name>
        <dbReference type="ChEBI" id="CHEBI:37563"/>
    </ligand>
</feature>
<keyword evidence="3" id="KW-0479">Metal-binding</keyword>
<protein>
    <recommendedName>
        <fullName evidence="3">Coenzyme A biosynthesis bifunctional protein CoaBC</fullName>
    </recommendedName>
    <alternativeName>
        <fullName evidence="3">DNA/pantothenate metabolism flavoprotein</fullName>
    </alternativeName>
    <alternativeName>
        <fullName evidence="3">Phosphopantothenoylcysteine synthetase/decarboxylase</fullName>
        <shortName evidence="3">PPCS-PPCDC</shortName>
    </alternativeName>
    <domain>
        <recommendedName>
            <fullName evidence="3">Phosphopantothenoylcysteine decarboxylase</fullName>
            <shortName evidence="3">PPC decarboxylase</shortName>
            <shortName evidence="3">PPC-DC</shortName>
            <ecNumber evidence="3">4.1.1.36</ecNumber>
        </recommendedName>
        <alternativeName>
            <fullName evidence="3">CoaC</fullName>
        </alternativeName>
    </domain>
    <domain>
        <recommendedName>
            <fullName evidence="3">Phosphopantothenate--cysteine ligase</fullName>
            <ecNumber evidence="3">6.3.2.5</ecNumber>
        </recommendedName>
        <alternativeName>
            <fullName evidence="3">CoaB</fullName>
        </alternativeName>
        <alternativeName>
            <fullName evidence="3">Phosphopantothenoylcysteine synthetase</fullName>
            <shortName evidence="3">PPC synthetase</shortName>
            <shortName evidence="3">PPC-S</shortName>
        </alternativeName>
    </domain>
</protein>
<comment type="cofactor">
    <cofactor evidence="3">
        <name>FMN</name>
        <dbReference type="ChEBI" id="CHEBI:58210"/>
    </cofactor>
    <text evidence="3">Binds 1 FMN per subunit.</text>
</comment>
<comment type="similarity">
    <text evidence="3 4">In the C-terminal section; belongs to the PPC synthetase family.</text>
</comment>
<dbReference type="EC" id="4.1.1.36" evidence="3"/>
<evidence type="ECO:0000256" key="1">
    <source>
        <dbReference type="ARBA" id="ARBA00022793"/>
    </source>
</evidence>
<dbReference type="PANTHER" id="PTHR14359">
    <property type="entry name" value="HOMO-OLIGOMERIC FLAVIN CONTAINING CYS DECARBOXYLASE FAMILY"/>
    <property type="match status" value="1"/>
</dbReference>
<dbReference type="GO" id="GO:0004633">
    <property type="term" value="F:phosphopantothenoylcysteine decarboxylase activity"/>
    <property type="evidence" value="ECO:0007669"/>
    <property type="project" value="UniProtKB-EC"/>
</dbReference>
<dbReference type="HAMAP" id="MF_02225">
    <property type="entry name" value="CoaBC"/>
    <property type="match status" value="1"/>
</dbReference>
<keyword evidence="2 3" id="KW-0456">Lyase</keyword>
<sequence length="399" mass="43906">MLNVSDRKTVVIGVTGGIAAYKALDVVSRLKKRNFEVNVIMTKSAVKFVTPLSFQTMSQNIVNVDMFQEPRAWEIQHISLAKKADLLAVIPATADIIGKVSSGIADDLLTTTIMATKAPVVFAPAMNTNMYNNPIVQDNINKLMKFGYEFIRPASGRLACGDSGEGKLEDTGFIAQIIESMLYDKKDLKGKKVLVTAGPTREDIDPVRYITNRSTGKMGYSIAEEARDRGAEVTLVSGPTNLNIPFGVQFVSVRTNEEMLNAVLEKFEKQDIVVKAAAVSDYKPKVYSQKKIKKDGDELSLPLTRDIDILKELGKLKSNQILVGFAAESNDLIENAAKKLESKNLDYIIANDITGVDTGFASNNNKVTIIFKDGNKIDLDKMTKREVARKLFDILASKL</sequence>
<comment type="caution">
    <text evidence="3">Lacks conserved residue(s) required for the propagation of feature annotation.</text>
</comment>
<evidence type="ECO:0000313" key="8">
    <source>
        <dbReference type="Proteomes" id="UP001165422"/>
    </source>
</evidence>
<dbReference type="InterPro" id="IPR003382">
    <property type="entry name" value="Flavoprotein"/>
</dbReference>
<dbReference type="SUPFAM" id="SSF52507">
    <property type="entry name" value="Homo-oligomeric flavin-containing Cys decarboxylases, HFCD"/>
    <property type="match status" value="1"/>
</dbReference>
<dbReference type="InterPro" id="IPR007085">
    <property type="entry name" value="DNA/pantothenate-metab_flavo_C"/>
</dbReference>
<feature type="binding site" evidence="3">
    <location>
        <position position="325"/>
    </location>
    <ligand>
        <name>CTP</name>
        <dbReference type="ChEBI" id="CHEBI:37563"/>
    </ligand>
</feature>
<dbReference type="EMBL" id="JAJJPB010000006">
    <property type="protein sequence ID" value="MCC9294677.1"/>
    <property type="molecule type" value="Genomic_DNA"/>
</dbReference>
<comment type="pathway">
    <text evidence="3 4">Cofactor biosynthesis; coenzyme A biosynthesis; CoA from (R)-pantothenate: step 2/5.</text>
</comment>
<dbReference type="Proteomes" id="UP001165422">
    <property type="component" value="Unassembled WGS sequence"/>
</dbReference>
<comment type="caution">
    <text evidence="7">The sequence shown here is derived from an EMBL/GenBank/DDBJ whole genome shotgun (WGS) entry which is preliminary data.</text>
</comment>
<feature type="region of interest" description="Phosphopantothenate--cysteine ligase" evidence="3">
    <location>
        <begin position="193"/>
        <end position="399"/>
    </location>
</feature>
<name>A0ABS8N4E6_9CLOT</name>
<dbReference type="PANTHER" id="PTHR14359:SF6">
    <property type="entry name" value="PHOSPHOPANTOTHENOYLCYSTEINE DECARBOXYLASE"/>
    <property type="match status" value="1"/>
</dbReference>
<dbReference type="Gene3D" id="3.40.50.10300">
    <property type="entry name" value="CoaB-like"/>
    <property type="match status" value="1"/>
</dbReference>
<comment type="catalytic activity">
    <reaction evidence="3 4">
        <text>N-[(R)-4-phosphopantothenoyl]-L-cysteine + H(+) = (R)-4'-phosphopantetheine + CO2</text>
        <dbReference type="Rhea" id="RHEA:16793"/>
        <dbReference type="ChEBI" id="CHEBI:15378"/>
        <dbReference type="ChEBI" id="CHEBI:16526"/>
        <dbReference type="ChEBI" id="CHEBI:59458"/>
        <dbReference type="ChEBI" id="CHEBI:61723"/>
        <dbReference type="EC" id="4.1.1.36"/>
    </reaction>
</comment>
<dbReference type="InterPro" id="IPR005252">
    <property type="entry name" value="CoaBC"/>
</dbReference>
<keyword evidence="8" id="KW-1185">Reference proteome</keyword>
<evidence type="ECO:0000313" key="7">
    <source>
        <dbReference type="EMBL" id="MCC9294677.1"/>
    </source>
</evidence>
<gene>
    <name evidence="3 7" type="primary">coaBC</name>
    <name evidence="7" type="ORF">LN736_07375</name>
</gene>
<keyword evidence="3 4" id="KW-0288">FMN</keyword>
<organism evidence="7 8">
    <name type="scientific">Clostridium aromativorans</name>
    <dbReference type="NCBI Taxonomy" id="2836848"/>
    <lineage>
        <taxon>Bacteria</taxon>
        <taxon>Bacillati</taxon>
        <taxon>Bacillota</taxon>
        <taxon>Clostridia</taxon>
        <taxon>Eubacteriales</taxon>
        <taxon>Clostridiaceae</taxon>
        <taxon>Clostridium</taxon>
    </lineage>
</organism>
<keyword evidence="3" id="KW-0511">Multifunctional enzyme</keyword>
<feature type="region of interest" description="Phosphopantothenoylcysteine decarboxylase" evidence="3">
    <location>
        <begin position="1"/>
        <end position="192"/>
    </location>
</feature>
<dbReference type="SUPFAM" id="SSF102645">
    <property type="entry name" value="CoaB-like"/>
    <property type="match status" value="1"/>
</dbReference>
<comment type="cofactor">
    <cofactor evidence="3">
        <name>Mg(2+)</name>
        <dbReference type="ChEBI" id="CHEBI:18420"/>
    </cofactor>
</comment>
<dbReference type="Gene3D" id="3.40.50.1950">
    <property type="entry name" value="Flavin prenyltransferase-like"/>
    <property type="match status" value="1"/>
</dbReference>
<keyword evidence="3 4" id="KW-0285">Flavoprotein</keyword>
<evidence type="ECO:0000256" key="2">
    <source>
        <dbReference type="ARBA" id="ARBA00023239"/>
    </source>
</evidence>
<comment type="pathway">
    <text evidence="3 4">Cofactor biosynthesis; coenzyme A biosynthesis; CoA from (R)-pantothenate: step 3/5.</text>
</comment>
<dbReference type="Pfam" id="PF04127">
    <property type="entry name" value="DFP"/>
    <property type="match status" value="1"/>
</dbReference>
<keyword evidence="3 4" id="KW-0436">Ligase</keyword>
<dbReference type="InterPro" id="IPR036551">
    <property type="entry name" value="Flavin_trans-like"/>
</dbReference>
<evidence type="ECO:0000259" key="5">
    <source>
        <dbReference type="Pfam" id="PF02441"/>
    </source>
</evidence>
<proteinExistence type="inferred from homology"/>
<feature type="binding site" evidence="3">
    <location>
        <position position="281"/>
    </location>
    <ligand>
        <name>CTP</name>
        <dbReference type="ChEBI" id="CHEBI:37563"/>
    </ligand>
</feature>
<dbReference type="GO" id="GO:0004632">
    <property type="term" value="F:phosphopantothenate--cysteine ligase activity"/>
    <property type="evidence" value="ECO:0007669"/>
    <property type="project" value="UniProtKB-EC"/>
</dbReference>
<comment type="function">
    <text evidence="3">Catalyzes two sequential steps in the biosynthesis of coenzyme A. In the first step cysteine is conjugated to 4'-phosphopantothenate to form 4-phosphopantothenoylcysteine. In the second step the latter compound is decarboxylated to form 4'-phosphopantotheine.</text>
</comment>
<comment type="catalytic activity">
    <reaction evidence="3 4">
        <text>(R)-4'-phosphopantothenate + L-cysteine + CTP = N-[(R)-4-phosphopantothenoyl]-L-cysteine + CMP + diphosphate + H(+)</text>
        <dbReference type="Rhea" id="RHEA:19397"/>
        <dbReference type="ChEBI" id="CHEBI:10986"/>
        <dbReference type="ChEBI" id="CHEBI:15378"/>
        <dbReference type="ChEBI" id="CHEBI:33019"/>
        <dbReference type="ChEBI" id="CHEBI:35235"/>
        <dbReference type="ChEBI" id="CHEBI:37563"/>
        <dbReference type="ChEBI" id="CHEBI:59458"/>
        <dbReference type="ChEBI" id="CHEBI:60377"/>
        <dbReference type="EC" id="6.3.2.5"/>
    </reaction>
</comment>
<reference evidence="7" key="1">
    <citation type="submission" date="2021-11" db="EMBL/GenBank/DDBJ databases">
        <authorList>
            <person name="Qingchun L."/>
            <person name="Dong Z."/>
            <person name="Zongwei Q."/>
            <person name="Jia Z."/>
            <person name="Duotao L."/>
        </authorList>
    </citation>
    <scope>NUCLEOTIDE SEQUENCE</scope>
    <source>
        <strain evidence="7">WLY-B-L2</strain>
    </source>
</reference>
<accession>A0ABS8N4E6</accession>
<feature type="binding site" evidence="3">
    <location>
        <position position="343"/>
    </location>
    <ligand>
        <name>CTP</name>
        <dbReference type="ChEBI" id="CHEBI:37563"/>
    </ligand>
</feature>
<dbReference type="EC" id="6.3.2.5" evidence="3"/>
<evidence type="ECO:0000256" key="4">
    <source>
        <dbReference type="RuleBase" id="RU364078"/>
    </source>
</evidence>
<keyword evidence="3" id="KW-0460">Magnesium</keyword>
<comment type="function">
    <text evidence="4">Catalyzes two steps in the biosynthesis of coenzyme A. In the first step cysteine is conjugated to 4'-phosphopantothenate to form 4-phosphopantothenoylcysteine, in the latter compound is decarboxylated to form 4'-phosphopantotheine.</text>
</comment>
<evidence type="ECO:0000259" key="6">
    <source>
        <dbReference type="Pfam" id="PF04127"/>
    </source>
</evidence>